<accession>A0A5A7NR64</accession>
<evidence type="ECO:0000256" key="5">
    <source>
        <dbReference type="RuleBase" id="RU003968"/>
    </source>
</evidence>
<reference evidence="9 10" key="1">
    <citation type="submission" date="2019-09" db="EMBL/GenBank/DDBJ databases">
        <title>Arthrobacter zafarii sp. nov., a moderately thermotolerant and halotolerant actinobacterium isolated from Cholistan desert soil of Pakistan.</title>
        <authorList>
            <person name="Amin A."/>
            <person name="Ahmed I."/>
            <person name="Khalid N."/>
            <person name="Schumann P."/>
            <person name="Busse H.J."/>
            <person name="Khan I.U."/>
            <person name="Li S."/>
            <person name="Li W.J."/>
        </authorList>
    </citation>
    <scope>NUCLEOTIDE SEQUENCE [LARGE SCALE GENOMIC DNA]</scope>
    <source>
        <strain evidence="9 10">NCCP-1664</strain>
    </source>
</reference>
<evidence type="ECO:0000256" key="3">
    <source>
        <dbReference type="ARBA" id="ARBA00022630"/>
    </source>
</evidence>
<feature type="region of interest" description="Disordered" evidence="6">
    <location>
        <begin position="173"/>
        <end position="193"/>
    </location>
</feature>
<dbReference type="Pfam" id="PF00732">
    <property type="entry name" value="GMC_oxred_N"/>
    <property type="match status" value="1"/>
</dbReference>
<evidence type="ECO:0000256" key="6">
    <source>
        <dbReference type="SAM" id="MobiDB-lite"/>
    </source>
</evidence>
<feature type="domain" description="Glucose-methanol-choline oxidoreductase N-terminal" evidence="7">
    <location>
        <begin position="83"/>
        <end position="106"/>
    </location>
</feature>
<evidence type="ECO:0000259" key="8">
    <source>
        <dbReference type="PROSITE" id="PS00624"/>
    </source>
</evidence>
<evidence type="ECO:0000256" key="2">
    <source>
        <dbReference type="ARBA" id="ARBA00010790"/>
    </source>
</evidence>
<dbReference type="SUPFAM" id="SSF51905">
    <property type="entry name" value="FAD/NAD(P)-binding domain"/>
    <property type="match status" value="1"/>
</dbReference>
<evidence type="ECO:0000256" key="4">
    <source>
        <dbReference type="ARBA" id="ARBA00022827"/>
    </source>
</evidence>
<evidence type="ECO:0000313" key="10">
    <source>
        <dbReference type="Proteomes" id="UP000325307"/>
    </source>
</evidence>
<dbReference type="EMBL" id="BKDJ01000003">
    <property type="protein sequence ID" value="GER22308.1"/>
    <property type="molecule type" value="Genomic_DNA"/>
</dbReference>
<dbReference type="InterPro" id="IPR007867">
    <property type="entry name" value="GMC_OxRtase_C"/>
</dbReference>
<gene>
    <name evidence="9" type="ORF">NCCP1664_08050</name>
</gene>
<dbReference type="GO" id="GO:0050660">
    <property type="term" value="F:flavin adenine dinucleotide binding"/>
    <property type="evidence" value="ECO:0007669"/>
    <property type="project" value="InterPro"/>
</dbReference>
<dbReference type="PANTHER" id="PTHR11552">
    <property type="entry name" value="GLUCOSE-METHANOL-CHOLINE GMC OXIDOREDUCTASE"/>
    <property type="match status" value="1"/>
</dbReference>
<protein>
    <submittedName>
        <fullName evidence="9">Glucose-methanol-choline oxidoreductase</fullName>
    </submittedName>
</protein>
<dbReference type="PROSITE" id="PS00623">
    <property type="entry name" value="GMC_OXRED_1"/>
    <property type="match status" value="1"/>
</dbReference>
<name>A0A5A7NR64_9MICC</name>
<dbReference type="PROSITE" id="PS00624">
    <property type="entry name" value="GMC_OXRED_2"/>
    <property type="match status" value="1"/>
</dbReference>
<organism evidence="9 10">
    <name type="scientific">Zafaria cholistanensis</name>
    <dbReference type="NCBI Taxonomy" id="1682741"/>
    <lineage>
        <taxon>Bacteria</taxon>
        <taxon>Bacillati</taxon>
        <taxon>Actinomycetota</taxon>
        <taxon>Actinomycetes</taxon>
        <taxon>Micrococcales</taxon>
        <taxon>Micrococcaceae</taxon>
        <taxon>Zafaria</taxon>
    </lineage>
</organism>
<comment type="cofactor">
    <cofactor evidence="1">
        <name>FAD</name>
        <dbReference type="ChEBI" id="CHEBI:57692"/>
    </cofactor>
</comment>
<dbReference type="InterPro" id="IPR000172">
    <property type="entry name" value="GMC_OxRdtase_N"/>
</dbReference>
<comment type="caution">
    <text evidence="9">The sequence shown here is derived from an EMBL/GenBank/DDBJ whole genome shotgun (WGS) entry which is preliminary data.</text>
</comment>
<comment type="similarity">
    <text evidence="2 5">Belongs to the GMC oxidoreductase family.</text>
</comment>
<dbReference type="GO" id="GO:0016614">
    <property type="term" value="F:oxidoreductase activity, acting on CH-OH group of donors"/>
    <property type="evidence" value="ECO:0007669"/>
    <property type="project" value="InterPro"/>
</dbReference>
<dbReference type="Pfam" id="PF05199">
    <property type="entry name" value="GMC_oxred_C"/>
    <property type="match status" value="1"/>
</dbReference>
<keyword evidence="10" id="KW-1185">Reference proteome</keyword>
<dbReference type="InterPro" id="IPR012132">
    <property type="entry name" value="GMC_OxRdtase"/>
</dbReference>
<dbReference type="OrthoDB" id="9785276at2"/>
<dbReference type="Gene3D" id="3.50.50.60">
    <property type="entry name" value="FAD/NAD(P)-binding domain"/>
    <property type="match status" value="1"/>
</dbReference>
<dbReference type="PIRSF" id="PIRSF000137">
    <property type="entry name" value="Alcohol_oxidase"/>
    <property type="match status" value="1"/>
</dbReference>
<evidence type="ECO:0000259" key="7">
    <source>
        <dbReference type="PROSITE" id="PS00623"/>
    </source>
</evidence>
<keyword evidence="4 5" id="KW-0274">FAD</keyword>
<sequence>MAKTTTVIIGAGSGGGALAARLSEDKDQQVILVEAGPDYEELALVPEDVRDAGEMSVQKHDWGLKAYFLEPQDAREAMPYARGRIVGGSSAVNAAIAERATREDLDTWVAAGNPEWSYEKTLPYFMRLENDLDFPDAPGHGSSGPVPIKRHFEENWAAGVRAFAQACAQRGFPRSDDANADSATGYGPTPRNLLGEEELRASSLLTYLAQARQRPNLSIRAETLARRVVFKGTTAVGVEVEHDGMVETIRADRVVLAGGAMHTPHLMMLSGIGPREVLERHGIEPVIANEAVGQNFQDHPFAPMVALLKEKTDRNGVRARLKYSTGTDDLVDDMMIFAAVLDPATMNIPADTKGRKALMMNNLLAKPRSVGWITLSSPDPKVQPELHVNFLSHPSDIERLKGSLRLSWDMITSSPMAEEIEEICFLDADTIADDAKLEAYIRGLASTSLHAAGTCRMGPAGDPTAVVDQHLAVHGAENLWIADASVMVNVTTGLTNLTAYMIGERLADWLKNGTDSPTDETELVSVAP</sequence>
<feature type="domain" description="Glucose-methanol-choline oxidoreductase N-terminal" evidence="8">
    <location>
        <begin position="259"/>
        <end position="273"/>
    </location>
</feature>
<dbReference type="RefSeq" id="WP_149955954.1">
    <property type="nucleotide sequence ID" value="NZ_BKDJ01000003.1"/>
</dbReference>
<dbReference type="AlphaFoldDB" id="A0A5A7NR64"/>
<dbReference type="Proteomes" id="UP000325307">
    <property type="component" value="Unassembled WGS sequence"/>
</dbReference>
<proteinExistence type="inferred from homology"/>
<keyword evidence="3 5" id="KW-0285">Flavoprotein</keyword>
<dbReference type="Gene3D" id="3.30.410.40">
    <property type="match status" value="1"/>
</dbReference>
<evidence type="ECO:0000313" key="9">
    <source>
        <dbReference type="EMBL" id="GER22308.1"/>
    </source>
</evidence>
<dbReference type="SUPFAM" id="SSF54373">
    <property type="entry name" value="FAD-linked reductases, C-terminal domain"/>
    <property type="match status" value="1"/>
</dbReference>
<dbReference type="InterPro" id="IPR036188">
    <property type="entry name" value="FAD/NAD-bd_sf"/>
</dbReference>
<dbReference type="PANTHER" id="PTHR11552:SF147">
    <property type="entry name" value="CHOLINE DEHYDROGENASE, MITOCHONDRIAL"/>
    <property type="match status" value="1"/>
</dbReference>
<evidence type="ECO:0000256" key="1">
    <source>
        <dbReference type="ARBA" id="ARBA00001974"/>
    </source>
</evidence>